<evidence type="ECO:0000256" key="4">
    <source>
        <dbReference type="ARBA" id="ARBA00023237"/>
    </source>
</evidence>
<dbReference type="Gene3D" id="3.30.1330.60">
    <property type="entry name" value="OmpA-like domain"/>
    <property type="match status" value="1"/>
</dbReference>
<dbReference type="InterPro" id="IPR037873">
    <property type="entry name" value="BamE-like"/>
</dbReference>
<dbReference type="InterPro" id="IPR050330">
    <property type="entry name" value="Bact_OuterMem_StrucFunc"/>
</dbReference>
<evidence type="ECO:0000256" key="3">
    <source>
        <dbReference type="ARBA" id="ARBA00023136"/>
    </source>
</evidence>
<evidence type="ECO:0000259" key="7">
    <source>
        <dbReference type="PROSITE" id="PS51123"/>
    </source>
</evidence>
<evidence type="ECO:0000256" key="5">
    <source>
        <dbReference type="PROSITE-ProRule" id="PRU00473"/>
    </source>
</evidence>
<keyword evidence="2 6" id="KW-0732">Signal</keyword>
<evidence type="ECO:0000313" key="9">
    <source>
        <dbReference type="Proteomes" id="UP000494108"/>
    </source>
</evidence>
<comment type="subcellular location">
    <subcellularLocation>
        <location evidence="1">Cell outer membrane</location>
    </subcellularLocation>
</comment>
<dbReference type="PANTHER" id="PTHR30329">
    <property type="entry name" value="STATOR ELEMENT OF FLAGELLAR MOTOR COMPLEX"/>
    <property type="match status" value="1"/>
</dbReference>
<evidence type="ECO:0000256" key="1">
    <source>
        <dbReference type="ARBA" id="ARBA00004442"/>
    </source>
</evidence>
<dbReference type="InterPro" id="IPR036737">
    <property type="entry name" value="OmpA-like_sf"/>
</dbReference>
<dbReference type="Gene3D" id="3.30.1450.10">
    <property type="match status" value="1"/>
</dbReference>
<evidence type="ECO:0000313" key="8">
    <source>
        <dbReference type="EMBL" id="CAB3707701.1"/>
    </source>
</evidence>
<dbReference type="PROSITE" id="PS51257">
    <property type="entry name" value="PROKAR_LIPOPROTEIN"/>
    <property type="match status" value="1"/>
</dbReference>
<keyword evidence="9" id="KW-1185">Reference proteome</keyword>
<evidence type="ECO:0000256" key="6">
    <source>
        <dbReference type="SAM" id="SignalP"/>
    </source>
</evidence>
<dbReference type="PANTHER" id="PTHR30329:SF21">
    <property type="entry name" value="LIPOPROTEIN YIAD-RELATED"/>
    <property type="match status" value="1"/>
</dbReference>
<dbReference type="AlphaFoldDB" id="A0A6S7BCB8"/>
<dbReference type="GO" id="GO:0009279">
    <property type="term" value="C:cell outer membrane"/>
    <property type="evidence" value="ECO:0007669"/>
    <property type="project" value="UniProtKB-SubCell"/>
</dbReference>
<feature type="chain" id="PRO_5029004757" evidence="6">
    <location>
        <begin position="24"/>
        <end position="268"/>
    </location>
</feature>
<dbReference type="Pfam" id="PF04355">
    <property type="entry name" value="BamE"/>
    <property type="match status" value="1"/>
</dbReference>
<dbReference type="PROSITE" id="PS51123">
    <property type="entry name" value="OMPA_2"/>
    <property type="match status" value="1"/>
</dbReference>
<dbReference type="InterPro" id="IPR007450">
    <property type="entry name" value="BamE_dom"/>
</dbReference>
<accession>A0A6S7BCB8</accession>
<feature type="domain" description="OmpA-like" evidence="7">
    <location>
        <begin position="140"/>
        <end position="268"/>
    </location>
</feature>
<name>A0A6S7BCB8_9BURK</name>
<gene>
    <name evidence="8" type="primary">ompA_2</name>
    <name evidence="8" type="ORF">LMG3431_05803</name>
</gene>
<keyword evidence="4" id="KW-0998">Cell outer membrane</keyword>
<reference evidence="8 9" key="1">
    <citation type="submission" date="2020-04" db="EMBL/GenBank/DDBJ databases">
        <authorList>
            <person name="De Canck E."/>
        </authorList>
    </citation>
    <scope>NUCLEOTIDE SEQUENCE [LARGE SCALE GENOMIC DNA]</scope>
    <source>
        <strain evidence="8 9">LMG 3431</strain>
    </source>
</reference>
<organism evidence="8 9">
    <name type="scientific">Achromobacter pestifer</name>
    <dbReference type="NCBI Taxonomy" id="1353889"/>
    <lineage>
        <taxon>Bacteria</taxon>
        <taxon>Pseudomonadati</taxon>
        <taxon>Pseudomonadota</taxon>
        <taxon>Betaproteobacteria</taxon>
        <taxon>Burkholderiales</taxon>
        <taxon>Alcaligenaceae</taxon>
        <taxon>Achromobacter</taxon>
    </lineage>
</organism>
<dbReference type="InterPro" id="IPR006664">
    <property type="entry name" value="OMP_bac"/>
</dbReference>
<evidence type="ECO:0000256" key="2">
    <source>
        <dbReference type="ARBA" id="ARBA00022729"/>
    </source>
</evidence>
<dbReference type="EMBL" id="CADIJX010000014">
    <property type="protein sequence ID" value="CAB3707701.1"/>
    <property type="molecule type" value="Genomic_DNA"/>
</dbReference>
<proteinExistence type="predicted"/>
<dbReference type="Pfam" id="PF00691">
    <property type="entry name" value="OmpA"/>
    <property type="match status" value="1"/>
</dbReference>
<dbReference type="InterPro" id="IPR006665">
    <property type="entry name" value="OmpA-like"/>
</dbReference>
<dbReference type="CDD" id="cd07185">
    <property type="entry name" value="OmpA_C-like"/>
    <property type="match status" value="1"/>
</dbReference>
<protein>
    <submittedName>
        <fullName evidence="8">Outer membrane protein A</fullName>
    </submittedName>
</protein>
<sequence>MWTARALAVSVLMLLQACSFAPAGMGGAAESAFPAPEKAWPKEGSYPNPENLRLLRPGMTKDQLYGLLGRPHFNEGFFNVREWNYLFQISASGAPSAYVVTCQLKVKFDPNMRAESYQWKPENCAEPQPAPLRAHAPSVEVLKRVVLSGDVLFSFNGSSLNDITPRGRQQLEKLAAELDGLKNVSRIEISAYADRIGSDGYNLALTQKRAMSIQALLERSGFDASIIQARGLGKSSPPVSQCGSLPKAELIRCTAPDRRVEIQVIGMY</sequence>
<dbReference type="Proteomes" id="UP000494108">
    <property type="component" value="Unassembled WGS sequence"/>
</dbReference>
<dbReference type="PRINTS" id="PR01021">
    <property type="entry name" value="OMPADOMAIN"/>
</dbReference>
<feature type="signal peptide" evidence="6">
    <location>
        <begin position="1"/>
        <end position="23"/>
    </location>
</feature>
<dbReference type="SUPFAM" id="SSF103088">
    <property type="entry name" value="OmpA-like"/>
    <property type="match status" value="1"/>
</dbReference>
<keyword evidence="3 5" id="KW-0472">Membrane</keyword>